<dbReference type="PRINTS" id="PR01003">
    <property type="entry name" value="FLGFLIH"/>
</dbReference>
<proteinExistence type="inferred from homology"/>
<feature type="region of interest" description="Disordered" evidence="10">
    <location>
        <begin position="20"/>
        <end position="95"/>
    </location>
</feature>
<dbReference type="PANTHER" id="PTHR34982">
    <property type="entry name" value="YOP PROTEINS TRANSLOCATION PROTEIN L"/>
    <property type="match status" value="1"/>
</dbReference>
<accession>A0A1H8QSW1</accession>
<evidence type="ECO:0000256" key="6">
    <source>
        <dbReference type="ARBA" id="ARBA00022490"/>
    </source>
</evidence>
<dbReference type="EMBL" id="FOEG01000001">
    <property type="protein sequence ID" value="SEO57310.1"/>
    <property type="molecule type" value="Genomic_DNA"/>
</dbReference>
<organism evidence="12 13">
    <name type="scientific">Aquisalimonas asiatica</name>
    <dbReference type="NCBI Taxonomy" id="406100"/>
    <lineage>
        <taxon>Bacteria</taxon>
        <taxon>Pseudomonadati</taxon>
        <taxon>Pseudomonadota</taxon>
        <taxon>Gammaproteobacteria</taxon>
        <taxon>Chromatiales</taxon>
        <taxon>Ectothiorhodospiraceae</taxon>
        <taxon>Aquisalimonas</taxon>
    </lineage>
</organism>
<dbReference type="PANTHER" id="PTHR34982:SF1">
    <property type="entry name" value="FLAGELLAR ASSEMBLY PROTEIN FLIH"/>
    <property type="match status" value="1"/>
</dbReference>
<keyword evidence="9" id="KW-1006">Bacterial flagellum protein export</keyword>
<keyword evidence="6" id="KW-0963">Cytoplasm</keyword>
<feature type="compositionally biased region" description="Basic and acidic residues" evidence="10">
    <location>
        <begin position="43"/>
        <end position="95"/>
    </location>
</feature>
<dbReference type="InterPro" id="IPR051472">
    <property type="entry name" value="T3SS_Stator/FliH"/>
</dbReference>
<keyword evidence="8" id="KW-0653">Protein transport</keyword>
<dbReference type="GO" id="GO:0009288">
    <property type="term" value="C:bacterial-type flagellum"/>
    <property type="evidence" value="ECO:0007669"/>
    <property type="project" value="InterPro"/>
</dbReference>
<keyword evidence="5" id="KW-0813">Transport</keyword>
<dbReference type="SUPFAM" id="SSF160527">
    <property type="entry name" value="V-type ATPase subunit E-like"/>
    <property type="match status" value="1"/>
</dbReference>
<dbReference type="RefSeq" id="WP_091640045.1">
    <property type="nucleotide sequence ID" value="NZ_FOEG01000001.1"/>
</dbReference>
<comment type="subcellular location">
    <subcellularLocation>
        <location evidence="2">Cytoplasm</location>
    </subcellularLocation>
</comment>
<evidence type="ECO:0000256" key="9">
    <source>
        <dbReference type="ARBA" id="ARBA00023225"/>
    </source>
</evidence>
<evidence type="ECO:0000313" key="13">
    <source>
        <dbReference type="Proteomes" id="UP000199657"/>
    </source>
</evidence>
<dbReference type="STRING" id="406100.SAMN04488052_101767"/>
<evidence type="ECO:0000313" key="12">
    <source>
        <dbReference type="EMBL" id="SEO57310.1"/>
    </source>
</evidence>
<comment type="similarity">
    <text evidence="3">Belongs to the FliH family.</text>
</comment>
<evidence type="ECO:0000256" key="5">
    <source>
        <dbReference type="ARBA" id="ARBA00022448"/>
    </source>
</evidence>
<dbReference type="InterPro" id="IPR038495">
    <property type="entry name" value="ATPase_E_C"/>
</dbReference>
<evidence type="ECO:0000256" key="10">
    <source>
        <dbReference type="SAM" id="MobiDB-lite"/>
    </source>
</evidence>
<dbReference type="GO" id="GO:0005829">
    <property type="term" value="C:cytosol"/>
    <property type="evidence" value="ECO:0007669"/>
    <property type="project" value="TreeGrafter"/>
</dbReference>
<dbReference type="Proteomes" id="UP000199657">
    <property type="component" value="Unassembled WGS sequence"/>
</dbReference>
<comment type="function">
    <text evidence="1">Needed for flagellar regrowth and assembly.</text>
</comment>
<feature type="compositionally biased region" description="Acidic residues" evidence="10">
    <location>
        <begin position="240"/>
        <end position="260"/>
    </location>
</feature>
<dbReference type="GO" id="GO:0044781">
    <property type="term" value="P:bacterial-type flagellum organization"/>
    <property type="evidence" value="ECO:0007669"/>
    <property type="project" value="UniProtKB-KW"/>
</dbReference>
<dbReference type="Pfam" id="PF02108">
    <property type="entry name" value="FliH"/>
    <property type="match status" value="1"/>
</dbReference>
<dbReference type="GO" id="GO:0015031">
    <property type="term" value="P:protein transport"/>
    <property type="evidence" value="ECO:0007669"/>
    <property type="project" value="UniProtKB-KW"/>
</dbReference>
<feature type="region of interest" description="Disordered" evidence="10">
    <location>
        <begin position="235"/>
        <end position="320"/>
    </location>
</feature>
<gene>
    <name evidence="12" type="ORF">SAMN04488052_101767</name>
</gene>
<dbReference type="InterPro" id="IPR000563">
    <property type="entry name" value="Flag_FliH"/>
</dbReference>
<name>A0A1H8QSW1_9GAMM</name>
<keyword evidence="13" id="KW-1185">Reference proteome</keyword>
<protein>
    <recommendedName>
        <fullName evidence="4">Flagellar assembly protein FliH</fullName>
    </recommendedName>
</protein>
<evidence type="ECO:0000256" key="3">
    <source>
        <dbReference type="ARBA" id="ARBA00006602"/>
    </source>
</evidence>
<dbReference type="Gene3D" id="3.30.2320.30">
    <property type="entry name" value="ATP synthase, E subunit, C-terminal"/>
    <property type="match status" value="1"/>
</dbReference>
<evidence type="ECO:0000256" key="2">
    <source>
        <dbReference type="ARBA" id="ARBA00004496"/>
    </source>
</evidence>
<reference evidence="12 13" key="1">
    <citation type="submission" date="2016-10" db="EMBL/GenBank/DDBJ databases">
        <authorList>
            <person name="de Groot N.N."/>
        </authorList>
    </citation>
    <scope>NUCLEOTIDE SEQUENCE [LARGE SCALE GENOMIC DNA]</scope>
    <source>
        <strain evidence="12 13">CGMCC 1.6291</strain>
    </source>
</reference>
<evidence type="ECO:0000256" key="8">
    <source>
        <dbReference type="ARBA" id="ARBA00022927"/>
    </source>
</evidence>
<evidence type="ECO:0000256" key="7">
    <source>
        <dbReference type="ARBA" id="ARBA00022795"/>
    </source>
</evidence>
<evidence type="ECO:0000256" key="4">
    <source>
        <dbReference type="ARBA" id="ARBA00016507"/>
    </source>
</evidence>
<evidence type="ECO:0000256" key="1">
    <source>
        <dbReference type="ARBA" id="ARBA00003041"/>
    </source>
</evidence>
<evidence type="ECO:0000259" key="11">
    <source>
        <dbReference type="Pfam" id="PF02108"/>
    </source>
</evidence>
<keyword evidence="12" id="KW-0969">Cilium</keyword>
<dbReference type="InterPro" id="IPR018035">
    <property type="entry name" value="Flagellar_FliH/T3SS_HrpE"/>
</dbReference>
<sequence>MSLSKVLRGAEAEAVSLWELPSVAGNVVNPRDEPAESPEPEEPEIRLPTEDEVEAIREEARQAGFAEGREAGYAEGERKGQAASEKAAKKVEKEQRQRLKTLDRLIQAQTRPLEQLDDEVHDQLLSLVLTLARQVIRRELQIQPGEILGVIREAVALLPLSERDVTVRVHPEDHRFLQELLGEEREERAWTLVDDPALSRGGCVVQAQRARVDASLETRLAQLASQLLGAREEDLRDDAAAADDVEPVSEPEPEQEDDAVEPTAADEPPTDDGADDVPPGEQDTHDDDTPPADESAGHDSAPGGDDAPGDEDQNPAGERP</sequence>
<keyword evidence="7" id="KW-1005">Bacterial flagellum biogenesis</keyword>
<dbReference type="GO" id="GO:0071973">
    <property type="term" value="P:bacterial-type flagellum-dependent cell motility"/>
    <property type="evidence" value="ECO:0007669"/>
    <property type="project" value="InterPro"/>
</dbReference>
<dbReference type="AlphaFoldDB" id="A0A1H8QSW1"/>
<keyword evidence="12" id="KW-0966">Cell projection</keyword>
<dbReference type="GO" id="GO:0003774">
    <property type="term" value="F:cytoskeletal motor activity"/>
    <property type="evidence" value="ECO:0007669"/>
    <property type="project" value="InterPro"/>
</dbReference>
<feature type="domain" description="Flagellar assembly protein FliH/Type III secretion system HrpE" evidence="11">
    <location>
        <begin position="98"/>
        <end position="222"/>
    </location>
</feature>
<keyword evidence="12" id="KW-0282">Flagellum</keyword>
<dbReference type="OrthoDB" id="6196089at2"/>